<name>A0AAV3EXA7_ALIFS</name>
<evidence type="ECO:0000313" key="4">
    <source>
        <dbReference type="Proteomes" id="UP000004521"/>
    </source>
</evidence>
<evidence type="ECO:0000256" key="1">
    <source>
        <dbReference type="ARBA" id="ARBA00022679"/>
    </source>
</evidence>
<comment type="caution">
    <text evidence="3">The sequence shown here is derived from an EMBL/GenBank/DDBJ whole genome shotgun (WGS) entry which is preliminary data.</text>
</comment>
<dbReference type="AlphaFoldDB" id="A0AAV3EXA7"/>
<sequence length="317" mass="37016">MNLRKFNYYLINGLITLTPPPLLRALGKHLLSLQSSYDQEYIKSRVDYYNQLSKPFSLTHTEATAISRFKKTGGTTYYFDLFKVIKAFTPSYILKYVNGDVTDVPTEPSFVKSRPLHTNNANSVMLKLNAIRHYVFIKDSKAFAEKKNMLVWRGAGFRENRKRLLQKYVHHTQCNLGESRPISADPHMKEFKKEPLTIEEQLKYKFILSLEGRDVATNLKWIMSSNSLCFTPKLRYETWFMEGKLQAGIHFVEVKDDFSDLIEKMDYYTKHEDEALEIIKNANQWVEQFKDSKREKLISLLVAQKYFDLSGQSSAKN</sequence>
<protein>
    <submittedName>
        <fullName evidence="3">Lipopolysaccharide protein</fullName>
    </submittedName>
</protein>
<dbReference type="GO" id="GO:0016740">
    <property type="term" value="F:transferase activity"/>
    <property type="evidence" value="ECO:0007669"/>
    <property type="project" value="UniProtKB-KW"/>
</dbReference>
<gene>
    <name evidence="3" type="ORF">VFSR5_0131</name>
</gene>
<dbReference type="InterPro" id="IPR051091">
    <property type="entry name" value="O-Glucosyltr/Glycosyltrsf_90"/>
</dbReference>
<dbReference type="RefSeq" id="WP_005417058.1">
    <property type="nucleotide sequence ID" value="NZ_CM001400.1"/>
</dbReference>
<dbReference type="EMBL" id="AHIH01000001">
    <property type="protein sequence ID" value="EHN71507.1"/>
    <property type="molecule type" value="Genomic_DNA"/>
</dbReference>
<dbReference type="InterPro" id="IPR006598">
    <property type="entry name" value="CAP10"/>
</dbReference>
<feature type="domain" description="Glycosyl transferase CAP10" evidence="2">
    <location>
        <begin position="69"/>
        <end position="307"/>
    </location>
</feature>
<evidence type="ECO:0000259" key="2">
    <source>
        <dbReference type="SMART" id="SM00672"/>
    </source>
</evidence>
<organism evidence="3 4">
    <name type="scientific">Aliivibrio fischeri SR5</name>
    <dbReference type="NCBI Taxonomy" id="1088719"/>
    <lineage>
        <taxon>Bacteria</taxon>
        <taxon>Pseudomonadati</taxon>
        <taxon>Pseudomonadota</taxon>
        <taxon>Gammaproteobacteria</taxon>
        <taxon>Vibrionales</taxon>
        <taxon>Vibrionaceae</taxon>
        <taxon>Aliivibrio</taxon>
    </lineage>
</organism>
<dbReference type="PANTHER" id="PTHR12203:SF35">
    <property type="entry name" value="PROTEIN O-GLUCOSYLTRANSFERASE 1"/>
    <property type="match status" value="1"/>
</dbReference>
<dbReference type="SMART" id="SM00672">
    <property type="entry name" value="CAP10"/>
    <property type="match status" value="1"/>
</dbReference>
<proteinExistence type="predicted"/>
<dbReference type="Proteomes" id="UP000004521">
    <property type="component" value="Chromosome I"/>
</dbReference>
<dbReference type="Pfam" id="PF05686">
    <property type="entry name" value="Glyco_transf_90"/>
    <property type="match status" value="1"/>
</dbReference>
<evidence type="ECO:0000313" key="3">
    <source>
        <dbReference type="EMBL" id="EHN71507.1"/>
    </source>
</evidence>
<keyword evidence="1" id="KW-0808">Transferase</keyword>
<dbReference type="PANTHER" id="PTHR12203">
    <property type="entry name" value="KDEL LYS-ASP-GLU-LEU CONTAINING - RELATED"/>
    <property type="match status" value="1"/>
</dbReference>
<reference evidence="3 4" key="1">
    <citation type="journal article" date="2012" name="J. Bacteriol.">
        <title>Draft Genome Sequence of Vibrio fischeri SR5, a Strain Isolated from the Light Organ of the Mediterranean Squid Sepiola robusta.</title>
        <authorList>
            <person name="Gyllborg M.C."/>
            <person name="Sahl J.W."/>
            <person name="Cronin D.C.III."/>
            <person name="Rasko D.A."/>
            <person name="Mandel M.J."/>
        </authorList>
    </citation>
    <scope>NUCLEOTIDE SEQUENCE [LARGE SCALE GENOMIC DNA]</scope>
    <source>
        <strain evidence="3 4">SR5</strain>
    </source>
</reference>
<accession>A0AAV3EXA7</accession>